<dbReference type="InterPro" id="IPR013783">
    <property type="entry name" value="Ig-like_fold"/>
</dbReference>
<dbReference type="Proteomes" id="UP001488838">
    <property type="component" value="Unassembled WGS sequence"/>
</dbReference>
<evidence type="ECO:0000259" key="1">
    <source>
        <dbReference type="PROSITE" id="PS50835"/>
    </source>
</evidence>
<evidence type="ECO:0000313" key="2">
    <source>
        <dbReference type="EMBL" id="KAK7809916.1"/>
    </source>
</evidence>
<comment type="caution">
    <text evidence="2">The sequence shown here is derived from an EMBL/GenBank/DDBJ whole genome shotgun (WGS) entry which is preliminary data.</text>
</comment>
<protein>
    <recommendedName>
        <fullName evidence="1">Ig-like domain-containing protein</fullName>
    </recommendedName>
</protein>
<name>A0AAW0I696_MYOGA</name>
<dbReference type="EMBL" id="JBBHLL010000209">
    <property type="protein sequence ID" value="KAK7809916.1"/>
    <property type="molecule type" value="Genomic_DNA"/>
</dbReference>
<reference evidence="2 3" key="1">
    <citation type="journal article" date="2023" name="bioRxiv">
        <title>Conserved and derived expression patterns and positive selection on dental genes reveal complex evolutionary context of ever-growing rodent molars.</title>
        <authorList>
            <person name="Calamari Z.T."/>
            <person name="Song A."/>
            <person name="Cohen E."/>
            <person name="Akter M."/>
            <person name="Roy R.D."/>
            <person name="Hallikas O."/>
            <person name="Christensen M.M."/>
            <person name="Li P."/>
            <person name="Marangoni P."/>
            <person name="Jernvall J."/>
            <person name="Klein O.D."/>
        </authorList>
    </citation>
    <scope>NUCLEOTIDE SEQUENCE [LARGE SCALE GENOMIC DNA]</scope>
    <source>
        <strain evidence="2">V071</strain>
    </source>
</reference>
<dbReference type="AlphaFoldDB" id="A0AAW0I696"/>
<dbReference type="InterPro" id="IPR007110">
    <property type="entry name" value="Ig-like_dom"/>
</dbReference>
<dbReference type="InterPro" id="IPR036179">
    <property type="entry name" value="Ig-like_dom_sf"/>
</dbReference>
<sequence>MRSPWPALASGPSSRKRVTLLPPFLSDQAQQVQALGTFYLFCQATGPADVRFIWEKNRHALETCVPVQTHMLPDGRAHALSWLRDAVRETTEYSCSVLSSAGKQTSKVQITVMRHACDLDQVASAWPGAHREASGQDCRRHSSKKSGARSLLHGVLSLESMIG</sequence>
<accession>A0AAW0I696</accession>
<evidence type="ECO:0000313" key="3">
    <source>
        <dbReference type="Proteomes" id="UP001488838"/>
    </source>
</evidence>
<dbReference type="PROSITE" id="PS50835">
    <property type="entry name" value="IG_LIKE"/>
    <property type="match status" value="1"/>
</dbReference>
<dbReference type="Gene3D" id="2.60.40.10">
    <property type="entry name" value="Immunoglobulins"/>
    <property type="match status" value="1"/>
</dbReference>
<keyword evidence="3" id="KW-1185">Reference proteome</keyword>
<gene>
    <name evidence="2" type="ORF">U0070_000783</name>
</gene>
<dbReference type="SUPFAM" id="SSF48726">
    <property type="entry name" value="Immunoglobulin"/>
    <property type="match status" value="1"/>
</dbReference>
<organism evidence="2 3">
    <name type="scientific">Myodes glareolus</name>
    <name type="common">Bank vole</name>
    <name type="synonym">Clethrionomys glareolus</name>
    <dbReference type="NCBI Taxonomy" id="447135"/>
    <lineage>
        <taxon>Eukaryota</taxon>
        <taxon>Metazoa</taxon>
        <taxon>Chordata</taxon>
        <taxon>Craniata</taxon>
        <taxon>Vertebrata</taxon>
        <taxon>Euteleostomi</taxon>
        <taxon>Mammalia</taxon>
        <taxon>Eutheria</taxon>
        <taxon>Euarchontoglires</taxon>
        <taxon>Glires</taxon>
        <taxon>Rodentia</taxon>
        <taxon>Myomorpha</taxon>
        <taxon>Muroidea</taxon>
        <taxon>Cricetidae</taxon>
        <taxon>Arvicolinae</taxon>
        <taxon>Myodes</taxon>
    </lineage>
</organism>
<feature type="domain" description="Ig-like" evidence="1">
    <location>
        <begin position="6"/>
        <end position="111"/>
    </location>
</feature>
<proteinExistence type="predicted"/>